<evidence type="ECO:0000313" key="2">
    <source>
        <dbReference type="EMBL" id="SPP74374.1"/>
    </source>
</evidence>
<evidence type="ECO:0008006" key="4">
    <source>
        <dbReference type="Google" id="ProtNLM"/>
    </source>
</evidence>
<accession>A0A3B0J0D3</accession>
<organism evidence="2 3">
    <name type="scientific">Drosophila guanche</name>
    <name type="common">Fruit fly</name>
    <dbReference type="NCBI Taxonomy" id="7266"/>
    <lineage>
        <taxon>Eukaryota</taxon>
        <taxon>Metazoa</taxon>
        <taxon>Ecdysozoa</taxon>
        <taxon>Arthropoda</taxon>
        <taxon>Hexapoda</taxon>
        <taxon>Insecta</taxon>
        <taxon>Pterygota</taxon>
        <taxon>Neoptera</taxon>
        <taxon>Endopterygota</taxon>
        <taxon>Diptera</taxon>
        <taxon>Brachycera</taxon>
        <taxon>Muscomorpha</taxon>
        <taxon>Ephydroidea</taxon>
        <taxon>Drosophilidae</taxon>
        <taxon>Drosophila</taxon>
        <taxon>Sophophora</taxon>
    </lineage>
</organism>
<feature type="chain" id="PRO_5017407322" description="Salivary secreted peptide" evidence="1">
    <location>
        <begin position="20"/>
        <end position="116"/>
    </location>
</feature>
<dbReference type="Pfam" id="PF15868">
    <property type="entry name" value="MBF2"/>
    <property type="match status" value="1"/>
</dbReference>
<dbReference type="OMA" id="WGKRNST"/>
<feature type="signal peptide" evidence="1">
    <location>
        <begin position="1"/>
        <end position="19"/>
    </location>
</feature>
<dbReference type="AlphaFoldDB" id="A0A3B0J0D3"/>
<dbReference type="InterPro" id="IPR031734">
    <property type="entry name" value="MBF2"/>
</dbReference>
<protein>
    <recommendedName>
        <fullName evidence="4">Salivary secreted peptide</fullName>
    </recommendedName>
</protein>
<dbReference type="EMBL" id="OUUW01000001">
    <property type="protein sequence ID" value="SPP74374.1"/>
    <property type="molecule type" value="Genomic_DNA"/>
</dbReference>
<name>A0A3B0J0D3_DROGU</name>
<keyword evidence="1" id="KW-0732">Signal</keyword>
<dbReference type="PANTHER" id="PTHR37685">
    <property type="entry name" value="GEO11136P1-RELATED"/>
    <property type="match status" value="1"/>
</dbReference>
<dbReference type="PANTHER" id="PTHR37685:SF1">
    <property type="entry name" value="GEO11136P1-RELATED"/>
    <property type="match status" value="1"/>
</dbReference>
<gene>
    <name evidence="2" type="ORF">DGUA_6G002000</name>
</gene>
<dbReference type="OrthoDB" id="8192785at2759"/>
<evidence type="ECO:0000313" key="3">
    <source>
        <dbReference type="Proteomes" id="UP000268350"/>
    </source>
</evidence>
<reference evidence="3" key="1">
    <citation type="submission" date="2018-01" db="EMBL/GenBank/DDBJ databases">
        <authorList>
            <person name="Alioto T."/>
            <person name="Alioto T."/>
        </authorList>
    </citation>
    <scope>NUCLEOTIDE SEQUENCE [LARGE SCALE GENOMIC DNA]</scope>
</reference>
<sequence>MKFLLTLAILAAAIFVCFGSSATWGRRNNNDYLLSRQVEVRNPIKNNYWNVNVDFPRAGTVNYYNISAIYVYDNFRNTSGATPALWSGGPGYRFAQINLRSQVNRGLNSTIEIYGR</sequence>
<proteinExistence type="predicted"/>
<evidence type="ECO:0000256" key="1">
    <source>
        <dbReference type="SAM" id="SignalP"/>
    </source>
</evidence>
<dbReference type="Proteomes" id="UP000268350">
    <property type="component" value="Unassembled WGS sequence"/>
</dbReference>
<keyword evidence="3" id="KW-1185">Reference proteome</keyword>